<dbReference type="SUPFAM" id="SSF56219">
    <property type="entry name" value="DNase I-like"/>
    <property type="match status" value="1"/>
</dbReference>
<keyword evidence="2" id="KW-1185">Reference proteome</keyword>
<accession>A0AAW1LGF1</accession>
<dbReference type="PANTHER" id="PTHR31286">
    <property type="entry name" value="GLYCINE-RICH CELL WALL STRUCTURAL PROTEIN 1.8-LIKE"/>
    <property type="match status" value="1"/>
</dbReference>
<dbReference type="Proteomes" id="UP001443914">
    <property type="component" value="Unassembled WGS sequence"/>
</dbReference>
<protein>
    <recommendedName>
        <fullName evidence="3">DUF4283 domain-containing protein</fullName>
    </recommendedName>
</protein>
<gene>
    <name evidence="1" type="ORF">RND81_04G046300</name>
</gene>
<evidence type="ECO:0000313" key="1">
    <source>
        <dbReference type="EMBL" id="KAK9733140.1"/>
    </source>
</evidence>
<comment type="caution">
    <text evidence="1">The sequence shown here is derived from an EMBL/GenBank/DDBJ whole genome shotgun (WGS) entry which is preliminary data.</text>
</comment>
<reference evidence="1" key="1">
    <citation type="submission" date="2024-03" db="EMBL/GenBank/DDBJ databases">
        <title>WGS assembly of Saponaria officinalis var. Norfolk2.</title>
        <authorList>
            <person name="Jenkins J."/>
            <person name="Shu S."/>
            <person name="Grimwood J."/>
            <person name="Barry K."/>
            <person name="Goodstein D."/>
            <person name="Schmutz J."/>
            <person name="Leebens-Mack J."/>
            <person name="Osbourn A."/>
        </authorList>
    </citation>
    <scope>NUCLEOTIDE SEQUENCE [LARGE SCALE GENOMIC DNA]</scope>
    <source>
        <strain evidence="1">JIC</strain>
    </source>
</reference>
<evidence type="ECO:0008006" key="3">
    <source>
        <dbReference type="Google" id="ProtNLM"/>
    </source>
</evidence>
<name>A0AAW1LGF1_SAPOF</name>
<dbReference type="EMBL" id="JBDFQZ010000004">
    <property type="protein sequence ID" value="KAK9733140.1"/>
    <property type="molecule type" value="Genomic_DNA"/>
</dbReference>
<dbReference type="PANTHER" id="PTHR31286:SF165">
    <property type="entry name" value="DUF4283 DOMAIN-CONTAINING PROTEIN"/>
    <property type="match status" value="1"/>
</dbReference>
<sequence length="673" mass="75720">MVVEDIHVLVSGTPVVEPPSSATVVAPKPPVVVPVAEPGVVVPVTEPGPIPVVVLVTEPRPIPVIVPTIPVVNRPNWVDRIANSPVGMELRPIRDEAKDREVIIELDDIKDEIDYWKSTLVGQFIGGKPSLVQVQEFVSKYCNHVKKPPVLLGGHALILKQWNPQILKELDTVSRVPVWVTLPNLDPVFWSEKALSKIASKIGTPLYADPITTHKERLSFARVMIEVDVSIALPHHLVITSPYGQIFQHIKYEWVPFYCGHCKKLGHEIQNCRIHKKLQRVQKPPEVVVALEDTPPPVAPVQEVIDVPVEDVVTELPASTTKTVVELPAGSAPHSLAMKIGVWNVRGMNDAIKQHEVVSFFKPNNLDIMGINKTRIKYGRFDTVLNNYISHPNGRLWVIWSRMNMKVHVLSVGSQWIHLCVEEATCHKISVTFVYGLNDVAGRVALWDFLGNSITQMPWLVLGDLNCVRTDYERISNVPPNLSVMTDFNNVISNAGLEEMSTFGHEKWMRLDRVLINSVWLSDFPNSSAVALGAGVSDHSPLTVSVSSAPVLKPRLFRFLNCWIEDAKFLPIVTEVWKNNVRGCPMYRLVTHLKEVKHQLKLLHQSGFSNVSRRDRLHSSPMDSLLLEEEKDICQEFCKMKRIELSIAYQRAKIHDIKMMDAIVIPRILARRL</sequence>
<dbReference type="InterPro" id="IPR040256">
    <property type="entry name" value="At4g02000-like"/>
</dbReference>
<proteinExistence type="predicted"/>
<dbReference type="InterPro" id="IPR036691">
    <property type="entry name" value="Endo/exonu/phosph_ase_sf"/>
</dbReference>
<dbReference type="AlphaFoldDB" id="A0AAW1LGF1"/>
<evidence type="ECO:0000313" key="2">
    <source>
        <dbReference type="Proteomes" id="UP001443914"/>
    </source>
</evidence>
<dbReference type="Gene3D" id="3.60.10.10">
    <property type="entry name" value="Endonuclease/exonuclease/phosphatase"/>
    <property type="match status" value="1"/>
</dbReference>
<organism evidence="1 2">
    <name type="scientific">Saponaria officinalis</name>
    <name type="common">Common soapwort</name>
    <name type="synonym">Lychnis saponaria</name>
    <dbReference type="NCBI Taxonomy" id="3572"/>
    <lineage>
        <taxon>Eukaryota</taxon>
        <taxon>Viridiplantae</taxon>
        <taxon>Streptophyta</taxon>
        <taxon>Embryophyta</taxon>
        <taxon>Tracheophyta</taxon>
        <taxon>Spermatophyta</taxon>
        <taxon>Magnoliopsida</taxon>
        <taxon>eudicotyledons</taxon>
        <taxon>Gunneridae</taxon>
        <taxon>Pentapetalae</taxon>
        <taxon>Caryophyllales</taxon>
        <taxon>Caryophyllaceae</taxon>
        <taxon>Caryophylleae</taxon>
        <taxon>Saponaria</taxon>
    </lineage>
</organism>